<sequence>MKEYKAKEVLRAIDARADAMSTAKHGRAYHKTLDVHIQDLDSVLPNNRPTIEREVHTLINFERQLRLIDKVKKVLYYKSPDLEEYRPLGYLCYLERQLRSIRRNLSNRCSSGRKPLNLMKFVSIGIVSQSYRALVSLSSPDTRCFSNRLWTFGLNINRLCIYCISFLCIRKVRSI</sequence>
<dbReference type="AlphaFoldDB" id="A0A9P8AYQ1"/>
<reference evidence="1" key="1">
    <citation type="submission" date="2020-11" db="EMBL/GenBank/DDBJ databases">
        <title>Adaptations for nitrogen fixation in a non-lichenized fungal sporocarp promotes dispersal by wood-feeding termites.</title>
        <authorList>
            <consortium name="DOE Joint Genome Institute"/>
            <person name="Koch R.A."/>
            <person name="Yoon G."/>
            <person name="Arayal U."/>
            <person name="Lail K."/>
            <person name="Amirebrahimi M."/>
            <person name="Labutti K."/>
            <person name="Lipzen A."/>
            <person name="Riley R."/>
            <person name="Barry K."/>
            <person name="Henrissat B."/>
            <person name="Grigoriev I.V."/>
            <person name="Herr J.R."/>
            <person name="Aime M.C."/>
        </authorList>
    </citation>
    <scope>NUCLEOTIDE SEQUENCE</scope>
    <source>
        <strain evidence="1">MCA 3950</strain>
    </source>
</reference>
<organism evidence="1 2">
    <name type="scientific">Guyanagaster necrorhizus</name>
    <dbReference type="NCBI Taxonomy" id="856835"/>
    <lineage>
        <taxon>Eukaryota</taxon>
        <taxon>Fungi</taxon>
        <taxon>Dikarya</taxon>
        <taxon>Basidiomycota</taxon>
        <taxon>Agaricomycotina</taxon>
        <taxon>Agaricomycetes</taxon>
        <taxon>Agaricomycetidae</taxon>
        <taxon>Agaricales</taxon>
        <taxon>Marasmiineae</taxon>
        <taxon>Physalacriaceae</taxon>
        <taxon>Guyanagaster</taxon>
    </lineage>
</organism>
<accession>A0A9P8AYQ1</accession>
<keyword evidence="2" id="KW-1185">Reference proteome</keyword>
<name>A0A9P8AYQ1_9AGAR</name>
<proteinExistence type="predicted"/>
<dbReference type="OrthoDB" id="2988062at2759"/>
<dbReference type="RefSeq" id="XP_043046235.1">
    <property type="nucleotide sequence ID" value="XM_043180205.1"/>
</dbReference>
<evidence type="ECO:0000313" key="2">
    <source>
        <dbReference type="Proteomes" id="UP000812287"/>
    </source>
</evidence>
<gene>
    <name evidence="1" type="ORF">BT62DRAFT_24524</name>
</gene>
<dbReference type="Proteomes" id="UP000812287">
    <property type="component" value="Unassembled WGS sequence"/>
</dbReference>
<comment type="caution">
    <text evidence="1">The sequence shown here is derived from an EMBL/GenBank/DDBJ whole genome shotgun (WGS) entry which is preliminary data.</text>
</comment>
<protein>
    <submittedName>
        <fullName evidence="1">Uncharacterized protein</fullName>
    </submittedName>
</protein>
<dbReference type="EMBL" id="MU250523">
    <property type="protein sequence ID" value="KAG7452735.1"/>
    <property type="molecule type" value="Genomic_DNA"/>
</dbReference>
<dbReference type="GeneID" id="66102501"/>
<evidence type="ECO:0000313" key="1">
    <source>
        <dbReference type="EMBL" id="KAG7452735.1"/>
    </source>
</evidence>